<dbReference type="EMBL" id="AP018492">
    <property type="protein sequence ID" value="BBC61377.1"/>
    <property type="molecule type" value="Genomic_DNA"/>
</dbReference>
<dbReference type="SUPFAM" id="SSF158622">
    <property type="entry name" value="YheA/YmcA-like"/>
    <property type="match status" value="1"/>
</dbReference>
<dbReference type="InterPro" id="IPR023378">
    <property type="entry name" value="YheA/YmcA-like_dom_sf"/>
</dbReference>
<gene>
    <name evidence="2" type="ORF">DAT561_1272</name>
</gene>
<dbReference type="InterPro" id="IPR010368">
    <property type="entry name" value="Com_YlbF"/>
</dbReference>
<dbReference type="Pfam" id="PF06133">
    <property type="entry name" value="Com_YlbF"/>
    <property type="match status" value="1"/>
</dbReference>
<dbReference type="RefSeq" id="WP_015695222.1">
    <property type="nucleotide sequence ID" value="NZ_AP018492.1"/>
</dbReference>
<organism evidence="2 3">
    <name type="scientific">Melissococcus plutonius</name>
    <dbReference type="NCBI Taxonomy" id="33970"/>
    <lineage>
        <taxon>Bacteria</taxon>
        <taxon>Bacillati</taxon>
        <taxon>Bacillota</taxon>
        <taxon>Bacilli</taxon>
        <taxon>Lactobacillales</taxon>
        <taxon>Enterococcaceae</taxon>
        <taxon>Melissococcus</taxon>
    </lineage>
</organism>
<evidence type="ECO:0000313" key="3">
    <source>
        <dbReference type="Proteomes" id="UP000269226"/>
    </source>
</evidence>
<reference evidence="2 3" key="1">
    <citation type="submission" date="2018-01" db="EMBL/GenBank/DDBJ databases">
        <title>Whole genome sequence of Melissococcus plutonius DAT561.</title>
        <authorList>
            <person name="Okumura K."/>
            <person name="Takamatsu D."/>
            <person name="Okura M."/>
        </authorList>
    </citation>
    <scope>NUCLEOTIDE SEQUENCE [LARGE SCALE GENOMIC DNA]</scope>
    <source>
        <strain evidence="2 3">DAT561</strain>
    </source>
</reference>
<dbReference type="AlphaFoldDB" id="A0A2Z5Y3C7"/>
<dbReference type="HAMAP" id="MF_01526">
    <property type="entry name" value="UPF0342"/>
    <property type="match status" value="1"/>
</dbReference>
<dbReference type="Proteomes" id="UP000269226">
    <property type="component" value="Chromosome"/>
</dbReference>
<evidence type="ECO:0000256" key="1">
    <source>
        <dbReference type="HAMAP-Rule" id="MF_01526"/>
    </source>
</evidence>
<protein>
    <recommendedName>
        <fullName evidence="1">UPF0342 protein DAT561_1272</fullName>
    </recommendedName>
</protein>
<dbReference type="Gene3D" id="1.20.1500.10">
    <property type="entry name" value="YheA/YmcA-like"/>
    <property type="match status" value="1"/>
</dbReference>
<proteinExistence type="inferred from homology"/>
<evidence type="ECO:0000313" key="2">
    <source>
        <dbReference type="EMBL" id="BBC61377.1"/>
    </source>
</evidence>
<accession>A0A2Z5Y3C7</accession>
<sequence length="113" mass="13299">MNNIYDTANQLEKEIYELAEFKALKETYSEMQADEDAYGLFKEFQEFQQKLQEKQMSGKEFTEEETTKAQELATKIQATEIVDKLMQKEQALSTVINDLNRIIMTPIRNLYND</sequence>
<name>A0A2Z5Y3C7_9ENTE</name>
<comment type="similarity">
    <text evidence="1">Belongs to the UPF0342 family.</text>
</comment>
<dbReference type="GeneID" id="57043815"/>